<keyword evidence="2" id="KW-1185">Reference proteome</keyword>
<dbReference type="Proteomes" id="UP000821845">
    <property type="component" value="Chromosome 11"/>
</dbReference>
<accession>A0ACB7T344</accession>
<gene>
    <name evidence="1" type="ORF">HPB50_004741</name>
</gene>
<comment type="caution">
    <text evidence="1">The sequence shown here is derived from an EMBL/GenBank/DDBJ whole genome shotgun (WGS) entry which is preliminary data.</text>
</comment>
<proteinExistence type="predicted"/>
<name>A0ACB7T344_HYAAI</name>
<evidence type="ECO:0000313" key="1">
    <source>
        <dbReference type="EMBL" id="KAH6940676.1"/>
    </source>
</evidence>
<reference evidence="1" key="1">
    <citation type="submission" date="2020-05" db="EMBL/GenBank/DDBJ databases">
        <title>Large-scale comparative analyses of tick genomes elucidate their genetic diversity and vector capacities.</title>
        <authorList>
            <person name="Jia N."/>
            <person name="Wang J."/>
            <person name="Shi W."/>
            <person name="Du L."/>
            <person name="Sun Y."/>
            <person name="Zhan W."/>
            <person name="Jiang J."/>
            <person name="Wang Q."/>
            <person name="Zhang B."/>
            <person name="Ji P."/>
            <person name="Sakyi L.B."/>
            <person name="Cui X."/>
            <person name="Yuan T."/>
            <person name="Jiang B."/>
            <person name="Yang W."/>
            <person name="Lam T.T.-Y."/>
            <person name="Chang Q."/>
            <person name="Ding S."/>
            <person name="Wang X."/>
            <person name="Zhu J."/>
            <person name="Ruan X."/>
            <person name="Zhao L."/>
            <person name="Wei J."/>
            <person name="Que T."/>
            <person name="Du C."/>
            <person name="Cheng J."/>
            <person name="Dai P."/>
            <person name="Han X."/>
            <person name="Huang E."/>
            <person name="Gao Y."/>
            <person name="Liu J."/>
            <person name="Shao H."/>
            <person name="Ye R."/>
            <person name="Li L."/>
            <person name="Wei W."/>
            <person name="Wang X."/>
            <person name="Wang C."/>
            <person name="Yang T."/>
            <person name="Huo Q."/>
            <person name="Li W."/>
            <person name="Guo W."/>
            <person name="Chen H."/>
            <person name="Zhou L."/>
            <person name="Ni X."/>
            <person name="Tian J."/>
            <person name="Zhou Y."/>
            <person name="Sheng Y."/>
            <person name="Liu T."/>
            <person name="Pan Y."/>
            <person name="Xia L."/>
            <person name="Li J."/>
            <person name="Zhao F."/>
            <person name="Cao W."/>
        </authorList>
    </citation>
    <scope>NUCLEOTIDE SEQUENCE</scope>
    <source>
        <strain evidence="1">Hyas-2018</strain>
    </source>
</reference>
<evidence type="ECO:0000313" key="2">
    <source>
        <dbReference type="Proteomes" id="UP000821845"/>
    </source>
</evidence>
<organism evidence="1 2">
    <name type="scientific">Hyalomma asiaticum</name>
    <name type="common">Tick</name>
    <dbReference type="NCBI Taxonomy" id="266040"/>
    <lineage>
        <taxon>Eukaryota</taxon>
        <taxon>Metazoa</taxon>
        <taxon>Ecdysozoa</taxon>
        <taxon>Arthropoda</taxon>
        <taxon>Chelicerata</taxon>
        <taxon>Arachnida</taxon>
        <taxon>Acari</taxon>
        <taxon>Parasitiformes</taxon>
        <taxon>Ixodida</taxon>
        <taxon>Ixodoidea</taxon>
        <taxon>Ixodidae</taxon>
        <taxon>Hyalomminae</taxon>
        <taxon>Hyalomma</taxon>
    </lineage>
</organism>
<dbReference type="EMBL" id="CM023491">
    <property type="protein sequence ID" value="KAH6940676.1"/>
    <property type="molecule type" value="Genomic_DNA"/>
</dbReference>
<sequence>MERLSRSLNLASCRERPKNIQERDPRPKSHGRREPVATLLDIGTVLEICGEVSAFEMTPVLVYSAKYRAARDRWLWDAANSKGYFIHKTRVRETVLRPVLRLYNSVTDVTSDLIALAYDLGQPTITVRSRRHAEPYCRLARHVWLQHKMPKRPQENHLLGGITAVVFSSPAIGKYHYTEILLQAMDAFIELRDHITFPVVSDLIQHSRDSLSFLKKMQVLKNKSRNLHQERELGDGGREHAVAIPDWPWADVTQATPPYDVDEDDANFDCGALSPETSELHASRDVSVCLLYRLVLVTHSILQYLVFTNVGGAAASRDDADEVLVVSIRQQVTESVLEMFLEPSTRVVDALFEAVMAKASALILKGSAAKNLRVRTLQQCRLGSAVASWQLATLLLTGVSEAFAEAMHTEIGRDDKIRKYCHDCLNLIPRFKDDCLYHVFQALSLRHRKLALLRAQHTEPLDPLASRAVAVLANVVITYALHLFRTQKVSPKHAYLREQDLMDDFGSFLACLSGRFTVVAPQPPTTLDKMTDGRLREFMTDMLVAYYKEVVEPSSTGDAHQTTYE</sequence>
<protein>
    <submittedName>
        <fullName evidence="1">Uncharacterized protein</fullName>
    </submittedName>
</protein>